<dbReference type="OrthoDB" id="297496at2759"/>
<proteinExistence type="predicted"/>
<keyword evidence="1" id="KW-0472">Membrane</keyword>
<keyword evidence="2" id="KW-0732">Signal</keyword>
<evidence type="ECO:0000313" key="4">
    <source>
        <dbReference type="Proteomes" id="UP000269721"/>
    </source>
</evidence>
<feature type="signal peptide" evidence="2">
    <location>
        <begin position="1"/>
        <end position="19"/>
    </location>
</feature>
<dbReference type="Proteomes" id="UP000269721">
    <property type="component" value="Unassembled WGS sequence"/>
</dbReference>
<feature type="transmembrane region" description="Helical" evidence="1">
    <location>
        <begin position="165"/>
        <end position="186"/>
    </location>
</feature>
<keyword evidence="1" id="KW-1133">Transmembrane helix</keyword>
<feature type="chain" id="PRO_5020730742" evidence="2">
    <location>
        <begin position="20"/>
        <end position="211"/>
    </location>
</feature>
<evidence type="ECO:0000313" key="3">
    <source>
        <dbReference type="EMBL" id="RKO84894.1"/>
    </source>
</evidence>
<reference evidence="4" key="1">
    <citation type="journal article" date="2018" name="Nat. Microbiol.">
        <title>Leveraging single-cell genomics to expand the fungal tree of life.</title>
        <authorList>
            <person name="Ahrendt S.R."/>
            <person name="Quandt C.A."/>
            <person name="Ciobanu D."/>
            <person name="Clum A."/>
            <person name="Salamov A."/>
            <person name="Andreopoulos B."/>
            <person name="Cheng J.F."/>
            <person name="Woyke T."/>
            <person name="Pelin A."/>
            <person name="Henrissat B."/>
            <person name="Reynolds N.K."/>
            <person name="Benny G.L."/>
            <person name="Smith M.E."/>
            <person name="James T.Y."/>
            <person name="Grigoriev I.V."/>
        </authorList>
    </citation>
    <scope>NUCLEOTIDE SEQUENCE [LARGE SCALE GENOMIC DNA]</scope>
</reference>
<keyword evidence="1" id="KW-0812">Transmembrane</keyword>
<sequence>MPAAAPLLLAGSALTLGAALYINHRNSDNSLYDSDHPTHAGAAVVSAGGGQPATIRTYPVSRRFVDEQSGIEEIMRGTYVPLAFGLMLPIATFLNIQSLTVPGWLYHTMPNLIARRPPGNEKYVYYRPVPVRILAFISLLFGVIAVGALFMRMLEKKIKWATRTIVLASFGQALFCFASFGTFVFMCKQGEITGTYTEGLFFALICGCLSL</sequence>
<name>A0A4P9VYQ9_9FUNG</name>
<protein>
    <submittedName>
        <fullName evidence="3">Uncharacterized protein</fullName>
    </submittedName>
</protein>
<feature type="non-terminal residue" evidence="3">
    <location>
        <position position="211"/>
    </location>
</feature>
<keyword evidence="4" id="KW-1185">Reference proteome</keyword>
<dbReference type="AlphaFoldDB" id="A0A4P9VYQ9"/>
<dbReference type="EMBL" id="KZ999624">
    <property type="protein sequence ID" value="RKO84894.1"/>
    <property type="molecule type" value="Genomic_DNA"/>
</dbReference>
<organism evidence="3 4">
    <name type="scientific">Blyttiomyces helicus</name>
    <dbReference type="NCBI Taxonomy" id="388810"/>
    <lineage>
        <taxon>Eukaryota</taxon>
        <taxon>Fungi</taxon>
        <taxon>Fungi incertae sedis</taxon>
        <taxon>Chytridiomycota</taxon>
        <taxon>Chytridiomycota incertae sedis</taxon>
        <taxon>Chytridiomycetes</taxon>
        <taxon>Chytridiomycetes incertae sedis</taxon>
        <taxon>Blyttiomyces</taxon>
    </lineage>
</organism>
<gene>
    <name evidence="3" type="ORF">BDK51DRAFT_33968</name>
</gene>
<accession>A0A4P9VYQ9</accession>
<feature type="transmembrane region" description="Helical" evidence="1">
    <location>
        <begin position="133"/>
        <end position="153"/>
    </location>
</feature>
<evidence type="ECO:0000256" key="1">
    <source>
        <dbReference type="SAM" id="Phobius"/>
    </source>
</evidence>
<evidence type="ECO:0000256" key="2">
    <source>
        <dbReference type="SAM" id="SignalP"/>
    </source>
</evidence>